<organism evidence="5 6">
    <name type="scientific">Hydrogeniiclostridium mannosilyticum</name>
    <dbReference type="NCBI Taxonomy" id="2764322"/>
    <lineage>
        <taxon>Bacteria</taxon>
        <taxon>Bacillati</taxon>
        <taxon>Bacillota</taxon>
        <taxon>Clostridia</taxon>
        <taxon>Eubacteriales</taxon>
        <taxon>Acutalibacteraceae</taxon>
        <taxon>Hydrogeniiclostridium</taxon>
    </lineage>
</organism>
<name>A0A328U9K9_9FIRM</name>
<dbReference type="Proteomes" id="UP000249377">
    <property type="component" value="Unassembled WGS sequence"/>
</dbReference>
<evidence type="ECO:0000256" key="3">
    <source>
        <dbReference type="RuleBase" id="RU003476"/>
    </source>
</evidence>
<keyword evidence="6" id="KW-1185">Reference proteome</keyword>
<dbReference type="GO" id="GO:0016462">
    <property type="term" value="F:pyrophosphatase activity"/>
    <property type="evidence" value="ECO:0007669"/>
    <property type="project" value="UniProtKB-ARBA"/>
</dbReference>
<dbReference type="PRINTS" id="PR00502">
    <property type="entry name" value="NUDIXFAMILY"/>
</dbReference>
<keyword evidence="2 3" id="KW-0378">Hydrolase</keyword>
<comment type="cofactor">
    <cofactor evidence="1">
        <name>Mg(2+)</name>
        <dbReference type="ChEBI" id="CHEBI:18420"/>
    </cofactor>
</comment>
<comment type="similarity">
    <text evidence="3">Belongs to the Nudix hydrolase family.</text>
</comment>
<reference evidence="5 6" key="1">
    <citation type="submission" date="2018-06" db="EMBL/GenBank/DDBJ databases">
        <title>Noncontiguous genome sequence of Ruminococcaceae bacterium ASD2818.</title>
        <authorList>
            <person name="Chaplin A.V."/>
            <person name="Sokolova S.R."/>
            <person name="Kochetkova T.O."/>
            <person name="Goltsov A.Y."/>
            <person name="Trofimov D.Y."/>
            <person name="Efimov B.A."/>
        </authorList>
    </citation>
    <scope>NUCLEOTIDE SEQUENCE [LARGE SCALE GENOMIC DNA]</scope>
    <source>
        <strain evidence="5 6">ASD2818</strain>
    </source>
</reference>
<dbReference type="Gene3D" id="3.90.79.10">
    <property type="entry name" value="Nucleoside Triphosphate Pyrophosphohydrolase"/>
    <property type="match status" value="1"/>
</dbReference>
<evidence type="ECO:0000256" key="2">
    <source>
        <dbReference type="ARBA" id="ARBA00022801"/>
    </source>
</evidence>
<dbReference type="GO" id="GO:0019693">
    <property type="term" value="P:ribose phosphate metabolic process"/>
    <property type="evidence" value="ECO:0007669"/>
    <property type="project" value="TreeGrafter"/>
</dbReference>
<dbReference type="PROSITE" id="PS00893">
    <property type="entry name" value="NUDIX_BOX"/>
    <property type="match status" value="1"/>
</dbReference>
<dbReference type="PANTHER" id="PTHR11839:SF18">
    <property type="entry name" value="NUDIX HYDROLASE DOMAIN-CONTAINING PROTEIN"/>
    <property type="match status" value="1"/>
</dbReference>
<sequence length="181" mass="20215">MELKEETLSSEVLYRGRVVTLKKDRVRLENGVEAAREVVCHPGGVSAAALTPDNRIYLVRQFRYPYKQVVLETPAGKLEPGEDPDEAIRRELREETGVTADGFLKLGDFYPTPGYTDEIIRLYACRAQSQGATDFDDDEFLEVETLPIGEAVQMVMDNRIPDGKSQALILRTALLVQAGKL</sequence>
<dbReference type="SUPFAM" id="SSF55811">
    <property type="entry name" value="Nudix"/>
    <property type="match status" value="1"/>
</dbReference>
<dbReference type="PANTHER" id="PTHR11839">
    <property type="entry name" value="UDP/ADP-SUGAR PYROPHOSPHATASE"/>
    <property type="match status" value="1"/>
</dbReference>
<comment type="caution">
    <text evidence="5">The sequence shown here is derived from an EMBL/GenBank/DDBJ whole genome shotgun (WGS) entry which is preliminary data.</text>
</comment>
<dbReference type="GO" id="GO:0005829">
    <property type="term" value="C:cytosol"/>
    <property type="evidence" value="ECO:0007669"/>
    <property type="project" value="TreeGrafter"/>
</dbReference>
<dbReference type="InterPro" id="IPR020084">
    <property type="entry name" value="NUDIX_hydrolase_CS"/>
</dbReference>
<dbReference type="InterPro" id="IPR015797">
    <property type="entry name" value="NUDIX_hydrolase-like_dom_sf"/>
</dbReference>
<proteinExistence type="inferred from homology"/>
<protein>
    <submittedName>
        <fullName evidence="5">ADP-ribose pyrophosphatase</fullName>
    </submittedName>
</protein>
<evidence type="ECO:0000313" key="6">
    <source>
        <dbReference type="Proteomes" id="UP000249377"/>
    </source>
</evidence>
<evidence type="ECO:0000313" key="5">
    <source>
        <dbReference type="EMBL" id="RAQ28153.1"/>
    </source>
</evidence>
<gene>
    <name evidence="5" type="ORF">DPQ25_10360</name>
</gene>
<evidence type="ECO:0000259" key="4">
    <source>
        <dbReference type="PROSITE" id="PS51462"/>
    </source>
</evidence>
<dbReference type="RefSeq" id="WP_112333109.1">
    <property type="nucleotide sequence ID" value="NZ_JADPHD010000006.1"/>
</dbReference>
<dbReference type="InterPro" id="IPR020476">
    <property type="entry name" value="Nudix_hydrolase"/>
</dbReference>
<accession>A0A328U9K9</accession>
<dbReference type="AlphaFoldDB" id="A0A328U9K9"/>
<dbReference type="Pfam" id="PF00293">
    <property type="entry name" value="NUDIX"/>
    <property type="match status" value="1"/>
</dbReference>
<dbReference type="GO" id="GO:0006753">
    <property type="term" value="P:nucleoside phosphate metabolic process"/>
    <property type="evidence" value="ECO:0007669"/>
    <property type="project" value="TreeGrafter"/>
</dbReference>
<dbReference type="EMBL" id="QLYR01000007">
    <property type="protein sequence ID" value="RAQ28153.1"/>
    <property type="molecule type" value="Genomic_DNA"/>
</dbReference>
<feature type="domain" description="Nudix hydrolase" evidence="4">
    <location>
        <begin position="40"/>
        <end position="168"/>
    </location>
</feature>
<evidence type="ECO:0000256" key="1">
    <source>
        <dbReference type="ARBA" id="ARBA00001946"/>
    </source>
</evidence>
<dbReference type="PROSITE" id="PS51462">
    <property type="entry name" value="NUDIX"/>
    <property type="match status" value="1"/>
</dbReference>
<dbReference type="InterPro" id="IPR000086">
    <property type="entry name" value="NUDIX_hydrolase_dom"/>
</dbReference>